<dbReference type="STRING" id="1265819.PGRAN_03485"/>
<organism evidence="1 2">
    <name type="scientific">Listeria grandensis FSL F6-0971</name>
    <dbReference type="NCBI Taxonomy" id="1265819"/>
    <lineage>
        <taxon>Bacteria</taxon>
        <taxon>Bacillati</taxon>
        <taxon>Bacillota</taxon>
        <taxon>Bacilli</taxon>
        <taxon>Bacillales</taxon>
        <taxon>Listeriaceae</taxon>
        <taxon>Listeria</taxon>
    </lineage>
</organism>
<dbReference type="Proteomes" id="UP000019253">
    <property type="component" value="Unassembled WGS sequence"/>
</dbReference>
<name>W7BPD6_9LIST</name>
<dbReference type="EMBL" id="AODD01000002">
    <property type="protein sequence ID" value="EUJ24916.1"/>
    <property type="molecule type" value="Genomic_DNA"/>
</dbReference>
<accession>W7BPD6</accession>
<proteinExistence type="predicted"/>
<evidence type="ECO:0000313" key="2">
    <source>
        <dbReference type="Proteomes" id="UP000019253"/>
    </source>
</evidence>
<gene>
    <name evidence="1" type="ORF">PGRAN_03485</name>
</gene>
<dbReference type="AlphaFoldDB" id="W7BPD6"/>
<reference evidence="1 2" key="1">
    <citation type="journal article" date="2014" name="Int. J. Syst. Evol. Microbiol.">
        <title>Listeria floridensis sp. nov., Listeria aquatica sp. nov., Listeria cornellensis sp. nov., Listeria riparia sp. nov. and Listeria grandensis sp. nov., from agricultural and natural environments.</title>
        <authorList>
            <person name="den Bakker H.C."/>
            <person name="Warchocki S."/>
            <person name="Wright E.M."/>
            <person name="Allred A.F."/>
            <person name="Ahlstrom C."/>
            <person name="Manuel C.S."/>
            <person name="Stasiewicz M.J."/>
            <person name="Burrell A."/>
            <person name="Roof S."/>
            <person name="Strawn L."/>
            <person name="Fortes E.D."/>
            <person name="Nightingale K.K."/>
            <person name="Kephart D."/>
            <person name="Wiedmann M."/>
        </authorList>
    </citation>
    <scope>NUCLEOTIDE SEQUENCE [LARGE SCALE GENOMIC DNA]</scope>
    <source>
        <strain evidence="2">FSL F6-971</strain>
    </source>
</reference>
<keyword evidence="2" id="KW-1185">Reference proteome</keyword>
<evidence type="ECO:0000313" key="1">
    <source>
        <dbReference type="EMBL" id="EUJ24916.1"/>
    </source>
</evidence>
<protein>
    <submittedName>
        <fullName evidence="1">Uncharacterized protein</fullName>
    </submittedName>
</protein>
<sequence length="83" mass="9679">MSGTFKYAIALFCWKPLKQSELGFQYKSEQSELLILKKALQHINLFHNKKPMQKNTKHKSKQIQISLTQLKTNKKTTQNKCGL</sequence>
<comment type="caution">
    <text evidence="1">The sequence shown here is derived from an EMBL/GenBank/DDBJ whole genome shotgun (WGS) entry which is preliminary data.</text>
</comment>